<comment type="similarity">
    <text evidence="2 9">Belongs to the peptidase M20B family.</text>
</comment>
<gene>
    <name evidence="9 13" type="primary">pepT</name>
    <name evidence="13" type="ORF">FY536_00325</name>
</gene>
<feature type="active site" description="Proton acceptor" evidence="9 10">
    <location>
        <position position="178"/>
    </location>
</feature>
<dbReference type="NCBIfam" id="NF009920">
    <property type="entry name" value="PRK13381.1"/>
    <property type="match status" value="1"/>
</dbReference>
<evidence type="ECO:0000256" key="2">
    <source>
        <dbReference type="ARBA" id="ARBA00009692"/>
    </source>
</evidence>
<dbReference type="InterPro" id="IPR001261">
    <property type="entry name" value="ArgE/DapE_CS"/>
</dbReference>
<feature type="active site" evidence="9 10">
    <location>
        <position position="85"/>
    </location>
</feature>
<dbReference type="NCBIfam" id="NF003976">
    <property type="entry name" value="PRK05469.1"/>
    <property type="match status" value="1"/>
</dbReference>
<keyword evidence="9" id="KW-0963">Cytoplasm</keyword>
<comment type="function">
    <text evidence="9">Cleaves the N-terminal amino acid of tripeptides.</text>
</comment>
<evidence type="ECO:0000256" key="6">
    <source>
        <dbReference type="ARBA" id="ARBA00022801"/>
    </source>
</evidence>
<keyword evidence="4 9" id="KW-0645">Protease</keyword>
<keyword evidence="6 9" id="KW-0378">Hydrolase</keyword>
<keyword evidence="7 9" id="KW-0862">Zinc</keyword>
<accession>A0A7H1MK20</accession>
<dbReference type="InterPro" id="IPR010161">
    <property type="entry name" value="Peptidase_M20B"/>
</dbReference>
<dbReference type="GO" id="GO:0005829">
    <property type="term" value="C:cytosol"/>
    <property type="evidence" value="ECO:0007669"/>
    <property type="project" value="TreeGrafter"/>
</dbReference>
<comment type="subcellular location">
    <subcellularLocation>
        <location evidence="9">Cytoplasm</location>
    </subcellularLocation>
</comment>
<dbReference type="InterPro" id="IPR002933">
    <property type="entry name" value="Peptidase_M20"/>
</dbReference>
<dbReference type="PIRSF" id="PIRSF037215">
    <property type="entry name" value="Peptidase_M20B"/>
    <property type="match status" value="1"/>
</dbReference>
<dbReference type="Proteomes" id="UP000516446">
    <property type="component" value="Chromosome"/>
</dbReference>
<dbReference type="GO" id="GO:0008270">
    <property type="term" value="F:zinc ion binding"/>
    <property type="evidence" value="ECO:0007669"/>
    <property type="project" value="UniProtKB-UniRule"/>
</dbReference>
<reference evidence="13 14" key="1">
    <citation type="submission" date="2019-08" db="EMBL/GenBank/DDBJ databases">
        <authorList>
            <person name="Chang H.C."/>
            <person name="Mun S.Y."/>
        </authorList>
    </citation>
    <scope>NUCLEOTIDE SEQUENCE [LARGE SCALE GENOMIC DNA]</scope>
    <source>
        <strain evidence="13 14">SK</strain>
    </source>
</reference>
<evidence type="ECO:0000256" key="8">
    <source>
        <dbReference type="ARBA" id="ARBA00023049"/>
    </source>
</evidence>
<evidence type="ECO:0000259" key="12">
    <source>
        <dbReference type="Pfam" id="PF07687"/>
    </source>
</evidence>
<proteinExistence type="inferred from homology"/>
<dbReference type="InterPro" id="IPR011650">
    <property type="entry name" value="Peptidase_M20_dimer"/>
</dbReference>
<evidence type="ECO:0000256" key="1">
    <source>
        <dbReference type="ARBA" id="ARBA00000870"/>
    </source>
</evidence>
<evidence type="ECO:0000256" key="10">
    <source>
        <dbReference type="PIRSR" id="PIRSR037215-1"/>
    </source>
</evidence>
<dbReference type="Gene3D" id="3.40.630.10">
    <property type="entry name" value="Zn peptidases"/>
    <property type="match status" value="1"/>
</dbReference>
<evidence type="ECO:0000256" key="3">
    <source>
        <dbReference type="ARBA" id="ARBA00022438"/>
    </source>
</evidence>
<name>A0A7H1MK20_9LACO</name>
<dbReference type="HAMAP" id="MF_00550">
    <property type="entry name" value="Aminopeptidase_M20"/>
    <property type="match status" value="1"/>
</dbReference>
<dbReference type="PROSITE" id="PS00758">
    <property type="entry name" value="ARGE_DAPE_CPG2_1"/>
    <property type="match status" value="1"/>
</dbReference>
<evidence type="ECO:0000256" key="4">
    <source>
        <dbReference type="ARBA" id="ARBA00022670"/>
    </source>
</evidence>
<keyword evidence="5 9" id="KW-0479">Metal-binding</keyword>
<dbReference type="GO" id="GO:0045148">
    <property type="term" value="F:tripeptide aminopeptidase activity"/>
    <property type="evidence" value="ECO:0007669"/>
    <property type="project" value="UniProtKB-UniRule"/>
</dbReference>
<evidence type="ECO:0000256" key="5">
    <source>
        <dbReference type="ARBA" id="ARBA00022723"/>
    </source>
</evidence>
<feature type="domain" description="Peptidase M20 dimerisation" evidence="12">
    <location>
        <begin position="212"/>
        <end position="308"/>
    </location>
</feature>
<dbReference type="PANTHER" id="PTHR42994">
    <property type="entry name" value="PEPTIDASE T"/>
    <property type="match status" value="1"/>
</dbReference>
<dbReference type="CDD" id="cd03892">
    <property type="entry name" value="M20_peptT"/>
    <property type="match status" value="1"/>
</dbReference>
<dbReference type="OMA" id="GHNFHGK"/>
<dbReference type="EMBL" id="CP043431">
    <property type="protein sequence ID" value="QNT63806.1"/>
    <property type="molecule type" value="Genomic_DNA"/>
</dbReference>
<dbReference type="PROSITE" id="PS00759">
    <property type="entry name" value="ARGE_DAPE_CPG2_2"/>
    <property type="match status" value="1"/>
</dbReference>
<keyword evidence="14" id="KW-1185">Reference proteome</keyword>
<feature type="binding site" evidence="9 11">
    <location>
        <position position="179"/>
    </location>
    <ligand>
        <name>Zn(2+)</name>
        <dbReference type="ChEBI" id="CHEBI:29105"/>
        <label>2</label>
    </ligand>
</feature>
<dbReference type="InterPro" id="IPR036264">
    <property type="entry name" value="Bact_exopeptidase_dim_dom"/>
</dbReference>
<evidence type="ECO:0000256" key="11">
    <source>
        <dbReference type="PIRSR" id="PIRSR037215-2"/>
    </source>
</evidence>
<dbReference type="EC" id="3.4.11.4" evidence="9"/>
<dbReference type="PANTHER" id="PTHR42994:SF1">
    <property type="entry name" value="PEPTIDASE T"/>
    <property type="match status" value="1"/>
</dbReference>
<dbReference type="GO" id="GO:0008237">
    <property type="term" value="F:metallopeptidase activity"/>
    <property type="evidence" value="ECO:0007669"/>
    <property type="project" value="UniProtKB-KW"/>
</dbReference>
<organism evidence="13 14">
    <name type="scientific">Weissella koreensis</name>
    <dbReference type="NCBI Taxonomy" id="165096"/>
    <lineage>
        <taxon>Bacteria</taxon>
        <taxon>Bacillati</taxon>
        <taxon>Bacillota</taxon>
        <taxon>Bacilli</taxon>
        <taxon>Lactobacillales</taxon>
        <taxon>Lactobacillaceae</taxon>
        <taxon>Weissella</taxon>
    </lineage>
</organism>
<dbReference type="AlphaFoldDB" id="A0A7H1MK20"/>
<comment type="cofactor">
    <cofactor evidence="9 11">
        <name>Zn(2+)</name>
        <dbReference type="ChEBI" id="CHEBI:29105"/>
    </cofactor>
    <text evidence="9 11">Binds 2 Zn(2+) ions per subunit.</text>
</comment>
<dbReference type="Pfam" id="PF07687">
    <property type="entry name" value="M20_dimer"/>
    <property type="match status" value="1"/>
</dbReference>
<dbReference type="GO" id="GO:0006508">
    <property type="term" value="P:proteolysis"/>
    <property type="evidence" value="ECO:0007669"/>
    <property type="project" value="UniProtKB-UniRule"/>
</dbReference>
<feature type="binding site" evidence="9 11">
    <location>
        <position position="83"/>
    </location>
    <ligand>
        <name>Zn(2+)</name>
        <dbReference type="ChEBI" id="CHEBI:29105"/>
        <label>1</label>
    </ligand>
</feature>
<dbReference type="RefSeq" id="WP_006845449.1">
    <property type="nucleotide sequence ID" value="NZ_CP026847.1"/>
</dbReference>
<feature type="binding site" evidence="9 11">
    <location>
        <position position="144"/>
    </location>
    <ligand>
        <name>Zn(2+)</name>
        <dbReference type="ChEBI" id="CHEBI:29105"/>
        <label>1</label>
    </ligand>
</feature>
<feature type="binding site" evidence="9 11">
    <location>
        <position position="144"/>
    </location>
    <ligand>
        <name>Zn(2+)</name>
        <dbReference type="ChEBI" id="CHEBI:29105"/>
        <label>2</label>
    </ligand>
</feature>
<feature type="binding site" evidence="9 11">
    <location>
        <position position="201"/>
    </location>
    <ligand>
        <name>Zn(2+)</name>
        <dbReference type="ChEBI" id="CHEBI:29105"/>
        <label>1</label>
    </ligand>
</feature>
<keyword evidence="3 9" id="KW-0031">Aminopeptidase</keyword>
<dbReference type="NCBIfam" id="TIGR01882">
    <property type="entry name" value="peptidase-T"/>
    <property type="match status" value="1"/>
</dbReference>
<evidence type="ECO:0000313" key="13">
    <source>
        <dbReference type="EMBL" id="QNT63806.1"/>
    </source>
</evidence>
<dbReference type="Gene3D" id="3.30.70.360">
    <property type="match status" value="1"/>
</dbReference>
<feature type="binding site" evidence="9 11">
    <location>
        <position position="383"/>
    </location>
    <ligand>
        <name>Zn(2+)</name>
        <dbReference type="ChEBI" id="CHEBI:29105"/>
        <label>2</label>
    </ligand>
</feature>
<protein>
    <recommendedName>
        <fullName evidence="9">Peptidase T</fullName>
        <ecNumber evidence="9">3.4.11.4</ecNumber>
    </recommendedName>
    <alternativeName>
        <fullName evidence="9">Aminotripeptidase</fullName>
        <shortName evidence="9">Tripeptidase</shortName>
    </alternativeName>
    <alternativeName>
        <fullName evidence="9">Tripeptide aminopeptidase</fullName>
    </alternativeName>
</protein>
<sequence length="414" mass="46453">MTDKQYPELLERFLRYVKIDTRSNEYSKTIPSDPKEIYFLKKLAQELIDLGASNVQTMDDGYVFAELPSNLNYDAPVIGLISHVDTADFESKKIQPKIVENYDGHSVITLNQDYQLDPEQFPNLNNYQGHTLITTDGTTLLGADDKAGVAEIMTTAQYLIQHPEVPHGKIMLAFGPDEEIGTGADHFDVKQFKADFAYTVDGGPLGEIEWETFSAAAATITIQGLNVHPGSAKNTMINALQVAMDYHAQLPSHDRPEHTAGREGFWHLIKLTGTPESAQMQYLVRDHERESFELRKQRLKAIANEMNQAFGVERIQIELKDEYYNMGEILKNNMYPVDLAADALKALDIEPKIEPIRGGTDGSKITFLGLPTPNLFAGGENMHGRYEYVSLQVMQKAVDTLLKISELNILKTEK</sequence>
<dbReference type="Pfam" id="PF01546">
    <property type="entry name" value="Peptidase_M20"/>
    <property type="match status" value="1"/>
</dbReference>
<comment type="catalytic activity">
    <reaction evidence="1 9">
        <text>Release of the N-terminal residue from a tripeptide.</text>
        <dbReference type="EC" id="3.4.11.4"/>
    </reaction>
</comment>
<evidence type="ECO:0000256" key="9">
    <source>
        <dbReference type="HAMAP-Rule" id="MF_00550"/>
    </source>
</evidence>
<evidence type="ECO:0000256" key="7">
    <source>
        <dbReference type="ARBA" id="ARBA00022833"/>
    </source>
</evidence>
<dbReference type="SUPFAM" id="SSF53187">
    <property type="entry name" value="Zn-dependent exopeptidases"/>
    <property type="match status" value="1"/>
</dbReference>
<dbReference type="GO" id="GO:0043171">
    <property type="term" value="P:peptide catabolic process"/>
    <property type="evidence" value="ECO:0007669"/>
    <property type="project" value="UniProtKB-UniRule"/>
</dbReference>
<evidence type="ECO:0000313" key="14">
    <source>
        <dbReference type="Proteomes" id="UP000516446"/>
    </source>
</evidence>
<keyword evidence="8 9" id="KW-0482">Metalloprotease</keyword>
<dbReference type="SUPFAM" id="SSF55031">
    <property type="entry name" value="Bacterial exopeptidase dimerisation domain"/>
    <property type="match status" value="1"/>
</dbReference>